<evidence type="ECO:0000256" key="3">
    <source>
        <dbReference type="ARBA" id="ARBA00023163"/>
    </source>
</evidence>
<protein>
    <submittedName>
        <fullName evidence="6">Transcriptional regulator, TetR family</fullName>
    </submittedName>
</protein>
<evidence type="ECO:0000313" key="7">
    <source>
        <dbReference type="Proteomes" id="UP000008561"/>
    </source>
</evidence>
<dbReference type="OrthoDB" id="9793734at2"/>
<name>A8ZT63_DESOH</name>
<keyword evidence="1" id="KW-0805">Transcription regulation</keyword>
<dbReference type="Gene3D" id="1.10.357.10">
    <property type="entry name" value="Tetracycline Repressor, domain 2"/>
    <property type="match status" value="1"/>
</dbReference>
<proteinExistence type="predicted"/>
<evidence type="ECO:0000256" key="2">
    <source>
        <dbReference type="ARBA" id="ARBA00023125"/>
    </source>
</evidence>
<dbReference type="AlphaFoldDB" id="A8ZT63"/>
<sequence>MPEKNDLKPRKKPIQERAKATVDAIYEAALQLLLKNHYDTVTTDQIAERAGVSIGTLYQYFPNKESILVGMWEQVFNAVIIGGATYSLHKSGVAGEVKAPEQHERVAGGNQGAAGYVMKHIAGVYTGALSGISEVSIFYLQHRFKVQGTWKLDLGETSVKIVIKGLPVVDRITGAGTVDPHTGFMEMVVKTPVTGKLRGTGRFDGGNYAFHIPRVDYSMSGTLTANGSASGNWEFNISFIVFRLSGKGDLFPA</sequence>
<evidence type="ECO:0000256" key="4">
    <source>
        <dbReference type="PROSITE-ProRule" id="PRU00335"/>
    </source>
</evidence>
<dbReference type="Proteomes" id="UP000008561">
    <property type="component" value="Chromosome"/>
</dbReference>
<keyword evidence="7" id="KW-1185">Reference proteome</keyword>
<dbReference type="PANTHER" id="PTHR30055">
    <property type="entry name" value="HTH-TYPE TRANSCRIPTIONAL REGULATOR RUTR"/>
    <property type="match status" value="1"/>
</dbReference>
<dbReference type="KEGG" id="dol:Dole_1942"/>
<feature type="domain" description="HTH tetR-type" evidence="5">
    <location>
        <begin position="19"/>
        <end position="79"/>
    </location>
</feature>
<evidence type="ECO:0000259" key="5">
    <source>
        <dbReference type="PROSITE" id="PS50977"/>
    </source>
</evidence>
<gene>
    <name evidence="6" type="ordered locus">Dole_1942</name>
</gene>
<keyword evidence="3" id="KW-0804">Transcription</keyword>
<reference evidence="6 7" key="1">
    <citation type="submission" date="2007-10" db="EMBL/GenBank/DDBJ databases">
        <title>Complete sequence of Desulfococcus oleovorans Hxd3.</title>
        <authorList>
            <consortium name="US DOE Joint Genome Institute"/>
            <person name="Copeland A."/>
            <person name="Lucas S."/>
            <person name="Lapidus A."/>
            <person name="Barry K."/>
            <person name="Glavina del Rio T."/>
            <person name="Dalin E."/>
            <person name="Tice H."/>
            <person name="Pitluck S."/>
            <person name="Kiss H."/>
            <person name="Brettin T."/>
            <person name="Bruce D."/>
            <person name="Detter J.C."/>
            <person name="Han C."/>
            <person name="Schmutz J."/>
            <person name="Larimer F."/>
            <person name="Land M."/>
            <person name="Hauser L."/>
            <person name="Kyrpides N."/>
            <person name="Kim E."/>
            <person name="Wawrik B."/>
            <person name="Richardson P."/>
        </authorList>
    </citation>
    <scope>NUCLEOTIDE SEQUENCE [LARGE SCALE GENOMIC DNA]</scope>
    <source>
        <strain evidence="7">DSM 6200 / JCM 39069 / Hxd3</strain>
    </source>
</reference>
<dbReference type="RefSeq" id="WP_012175358.1">
    <property type="nucleotide sequence ID" value="NC_009943.1"/>
</dbReference>
<organism evidence="6 7">
    <name type="scientific">Desulfosudis oleivorans (strain DSM 6200 / JCM 39069 / Hxd3)</name>
    <name type="common">Desulfococcus oleovorans</name>
    <dbReference type="NCBI Taxonomy" id="96561"/>
    <lineage>
        <taxon>Bacteria</taxon>
        <taxon>Pseudomonadati</taxon>
        <taxon>Thermodesulfobacteriota</taxon>
        <taxon>Desulfobacteria</taxon>
        <taxon>Desulfobacterales</taxon>
        <taxon>Desulfosudaceae</taxon>
        <taxon>Desulfosudis</taxon>
    </lineage>
</organism>
<feature type="DNA-binding region" description="H-T-H motif" evidence="4">
    <location>
        <begin position="42"/>
        <end position="61"/>
    </location>
</feature>
<keyword evidence="2 4" id="KW-0238">DNA-binding</keyword>
<dbReference type="InterPro" id="IPR001647">
    <property type="entry name" value="HTH_TetR"/>
</dbReference>
<dbReference type="PANTHER" id="PTHR30055:SF234">
    <property type="entry name" value="HTH-TYPE TRANSCRIPTIONAL REGULATOR BETI"/>
    <property type="match status" value="1"/>
</dbReference>
<dbReference type="InterPro" id="IPR009057">
    <property type="entry name" value="Homeodomain-like_sf"/>
</dbReference>
<accession>A8ZT63</accession>
<dbReference type="PROSITE" id="PS50977">
    <property type="entry name" value="HTH_TETR_2"/>
    <property type="match status" value="1"/>
</dbReference>
<dbReference type="eggNOG" id="COG1309">
    <property type="taxonomic scope" value="Bacteria"/>
</dbReference>
<dbReference type="SUPFAM" id="SSF46689">
    <property type="entry name" value="Homeodomain-like"/>
    <property type="match status" value="1"/>
</dbReference>
<dbReference type="GO" id="GO:0003700">
    <property type="term" value="F:DNA-binding transcription factor activity"/>
    <property type="evidence" value="ECO:0007669"/>
    <property type="project" value="TreeGrafter"/>
</dbReference>
<dbReference type="Pfam" id="PF00440">
    <property type="entry name" value="TetR_N"/>
    <property type="match status" value="1"/>
</dbReference>
<dbReference type="EMBL" id="CP000859">
    <property type="protein sequence ID" value="ABW67746.1"/>
    <property type="molecule type" value="Genomic_DNA"/>
</dbReference>
<evidence type="ECO:0000313" key="6">
    <source>
        <dbReference type="EMBL" id="ABW67746.1"/>
    </source>
</evidence>
<dbReference type="GO" id="GO:0000976">
    <property type="term" value="F:transcription cis-regulatory region binding"/>
    <property type="evidence" value="ECO:0007669"/>
    <property type="project" value="TreeGrafter"/>
</dbReference>
<dbReference type="InterPro" id="IPR050109">
    <property type="entry name" value="HTH-type_TetR-like_transc_reg"/>
</dbReference>
<dbReference type="HOGENOM" id="CLU_1097216_0_0_7"/>
<dbReference type="PRINTS" id="PR00455">
    <property type="entry name" value="HTHTETR"/>
</dbReference>
<evidence type="ECO:0000256" key="1">
    <source>
        <dbReference type="ARBA" id="ARBA00023015"/>
    </source>
</evidence>
<dbReference type="STRING" id="96561.Dole_1942"/>